<dbReference type="Proteomes" id="UP000003861">
    <property type="component" value="Unassembled WGS sequence"/>
</dbReference>
<evidence type="ECO:0000256" key="4">
    <source>
        <dbReference type="ARBA" id="ARBA00022679"/>
    </source>
</evidence>
<organism evidence="12 13">
    <name type="scientific">Halorhabdus tiamatea SARL4B</name>
    <dbReference type="NCBI Taxonomy" id="1033806"/>
    <lineage>
        <taxon>Archaea</taxon>
        <taxon>Methanobacteriati</taxon>
        <taxon>Methanobacteriota</taxon>
        <taxon>Stenosarchaea group</taxon>
        <taxon>Halobacteria</taxon>
        <taxon>Halobacteriales</taxon>
        <taxon>Haloarculaceae</taxon>
        <taxon>Halorhabdus</taxon>
    </lineage>
</organism>
<dbReference type="SMART" id="SM00388">
    <property type="entry name" value="HisKA"/>
    <property type="match status" value="1"/>
</dbReference>
<dbReference type="PANTHER" id="PTHR43711">
    <property type="entry name" value="TWO-COMPONENT HISTIDINE KINASE"/>
    <property type="match status" value="1"/>
</dbReference>
<keyword evidence="8" id="KW-0175">Coiled coil</keyword>
<evidence type="ECO:0000256" key="6">
    <source>
        <dbReference type="ARBA" id="ARBA00023012"/>
    </source>
</evidence>
<dbReference type="STRING" id="1033806.HTIA_1528"/>
<evidence type="ECO:0000256" key="5">
    <source>
        <dbReference type="ARBA" id="ARBA00022777"/>
    </source>
</evidence>
<evidence type="ECO:0000256" key="2">
    <source>
        <dbReference type="ARBA" id="ARBA00012438"/>
    </source>
</evidence>
<dbReference type="EMBL" id="AFNT02000010">
    <property type="protein sequence ID" value="ERJ06734.1"/>
    <property type="molecule type" value="Genomic_DNA"/>
</dbReference>
<keyword evidence="4" id="KW-0808">Transferase</keyword>
<dbReference type="GO" id="GO:0000155">
    <property type="term" value="F:phosphorelay sensor kinase activity"/>
    <property type="evidence" value="ECO:0007669"/>
    <property type="project" value="InterPro"/>
</dbReference>
<dbReference type="Gene3D" id="3.30.565.10">
    <property type="entry name" value="Histidine kinase-like ATPase, C-terminal domain"/>
    <property type="match status" value="1"/>
</dbReference>
<accession>U2FEL7</accession>
<evidence type="ECO:0000313" key="13">
    <source>
        <dbReference type="Proteomes" id="UP000003861"/>
    </source>
</evidence>
<dbReference type="GeneID" id="23799920"/>
<feature type="transmembrane region" description="Helical" evidence="9">
    <location>
        <begin position="303"/>
        <end position="326"/>
    </location>
</feature>
<keyword evidence="9" id="KW-0812">Transmembrane</keyword>
<keyword evidence="9" id="KW-0472">Membrane</keyword>
<dbReference type="Pfam" id="PF00512">
    <property type="entry name" value="HisKA"/>
    <property type="match status" value="1"/>
</dbReference>
<evidence type="ECO:0000313" key="12">
    <source>
        <dbReference type="EMBL" id="ERJ06734.1"/>
    </source>
</evidence>
<dbReference type="CDD" id="cd00075">
    <property type="entry name" value="HATPase"/>
    <property type="match status" value="1"/>
</dbReference>
<reference evidence="12 13" key="1">
    <citation type="journal article" date="2011" name="J. Bacteriol.">
        <title>Genome sequence of Halorhabdus tiamatea, the first archaeon isolated from a deep-sea anoxic brine lake.</title>
        <authorList>
            <person name="Antunes A."/>
            <person name="Alam I."/>
            <person name="Bajic V.B."/>
            <person name="Stingl U."/>
        </authorList>
    </citation>
    <scope>NUCLEOTIDE SEQUENCE [LARGE SCALE GENOMIC DNA]</scope>
    <source>
        <strain evidence="12 13">SARL4B</strain>
    </source>
</reference>
<keyword evidence="7" id="KW-0807">Transducer</keyword>
<dbReference type="PROSITE" id="PS50109">
    <property type="entry name" value="HIS_KIN"/>
    <property type="match status" value="1"/>
</dbReference>
<dbReference type="Gene3D" id="6.10.340.10">
    <property type="match status" value="1"/>
</dbReference>
<dbReference type="PROSITE" id="PS50885">
    <property type="entry name" value="HAMP"/>
    <property type="match status" value="1"/>
</dbReference>
<dbReference type="PRINTS" id="PR00344">
    <property type="entry name" value="BCTRLSENSOR"/>
</dbReference>
<dbReference type="Pfam" id="PF02518">
    <property type="entry name" value="HATPase_c"/>
    <property type="match status" value="1"/>
</dbReference>
<feature type="coiled-coil region" evidence="8">
    <location>
        <begin position="367"/>
        <end position="397"/>
    </location>
</feature>
<dbReference type="InterPro" id="IPR003661">
    <property type="entry name" value="HisK_dim/P_dom"/>
</dbReference>
<dbReference type="InterPro" id="IPR005467">
    <property type="entry name" value="His_kinase_dom"/>
</dbReference>
<dbReference type="RefSeq" id="WP_008527733.1">
    <property type="nucleotide sequence ID" value="NC_021921.1"/>
</dbReference>
<dbReference type="PANTHER" id="PTHR43711:SF1">
    <property type="entry name" value="HISTIDINE KINASE 1"/>
    <property type="match status" value="1"/>
</dbReference>
<dbReference type="InterPro" id="IPR036890">
    <property type="entry name" value="HATPase_C_sf"/>
</dbReference>
<comment type="catalytic activity">
    <reaction evidence="1">
        <text>ATP + protein L-histidine = ADP + protein N-phospho-L-histidine.</text>
        <dbReference type="EC" id="2.7.13.3"/>
    </reaction>
</comment>
<evidence type="ECO:0000256" key="9">
    <source>
        <dbReference type="SAM" id="Phobius"/>
    </source>
</evidence>
<dbReference type="InterPro" id="IPR004358">
    <property type="entry name" value="Sig_transdc_His_kin-like_C"/>
</dbReference>
<keyword evidence="9" id="KW-1133">Transmembrane helix</keyword>
<keyword evidence="3" id="KW-0597">Phosphoprotein</keyword>
<dbReference type="InterPro" id="IPR003660">
    <property type="entry name" value="HAMP_dom"/>
</dbReference>
<evidence type="ECO:0000256" key="3">
    <source>
        <dbReference type="ARBA" id="ARBA00022553"/>
    </source>
</evidence>
<dbReference type="Pfam" id="PF00672">
    <property type="entry name" value="HAMP"/>
    <property type="match status" value="1"/>
</dbReference>
<name>U2FEL7_9EURY</name>
<feature type="domain" description="Histidine kinase" evidence="10">
    <location>
        <begin position="397"/>
        <end position="589"/>
    </location>
</feature>
<dbReference type="GO" id="GO:0016020">
    <property type="term" value="C:membrane"/>
    <property type="evidence" value="ECO:0007669"/>
    <property type="project" value="InterPro"/>
</dbReference>
<dbReference type="SUPFAM" id="SSF55874">
    <property type="entry name" value="ATPase domain of HSP90 chaperone/DNA topoisomerase II/histidine kinase"/>
    <property type="match status" value="1"/>
</dbReference>
<evidence type="ECO:0000259" key="11">
    <source>
        <dbReference type="PROSITE" id="PS50885"/>
    </source>
</evidence>
<reference evidence="12 13" key="2">
    <citation type="journal article" date="2013" name="PLoS ONE">
        <title>INDIGO - INtegrated Data Warehouse of MIcrobial GenOmes with Examples from the Red Sea Extremophiles.</title>
        <authorList>
            <person name="Alam I."/>
            <person name="Antunes A."/>
            <person name="Kamau A.A."/>
            <person name="Ba Alawi W."/>
            <person name="Kalkatawi M."/>
            <person name="Stingl U."/>
            <person name="Bajic V.B."/>
        </authorList>
    </citation>
    <scope>NUCLEOTIDE SEQUENCE [LARGE SCALE GENOMIC DNA]</scope>
    <source>
        <strain evidence="12 13">SARL4B</strain>
    </source>
</reference>
<proteinExistence type="predicted"/>
<keyword evidence="5 12" id="KW-0418">Kinase</keyword>
<dbReference type="EC" id="2.7.13.3" evidence="2"/>
<dbReference type="PATRIC" id="fig|1033806.13.peg.992"/>
<dbReference type="SUPFAM" id="SSF158472">
    <property type="entry name" value="HAMP domain-like"/>
    <property type="match status" value="1"/>
</dbReference>
<comment type="caution">
    <text evidence="12">The sequence shown here is derived from an EMBL/GenBank/DDBJ whole genome shotgun (WGS) entry which is preliminary data.</text>
</comment>
<evidence type="ECO:0000256" key="8">
    <source>
        <dbReference type="SAM" id="Coils"/>
    </source>
</evidence>
<feature type="domain" description="HAMP" evidence="11">
    <location>
        <begin position="323"/>
        <end position="375"/>
    </location>
</feature>
<keyword evidence="6" id="KW-0902">Two-component regulatory system</keyword>
<evidence type="ECO:0000259" key="10">
    <source>
        <dbReference type="PROSITE" id="PS50109"/>
    </source>
</evidence>
<dbReference type="SUPFAM" id="SSF47384">
    <property type="entry name" value="Homodimeric domain of signal transducing histidine kinase"/>
    <property type="match status" value="1"/>
</dbReference>
<dbReference type="Gene3D" id="3.30.450.20">
    <property type="entry name" value="PAS domain"/>
    <property type="match status" value="1"/>
</dbReference>
<dbReference type="Gene3D" id="1.10.287.130">
    <property type="match status" value="1"/>
</dbReference>
<dbReference type="SMART" id="SM00304">
    <property type="entry name" value="HAMP"/>
    <property type="match status" value="1"/>
</dbReference>
<dbReference type="InterPro" id="IPR036097">
    <property type="entry name" value="HisK_dim/P_sf"/>
</dbReference>
<dbReference type="InterPro" id="IPR003594">
    <property type="entry name" value="HATPase_dom"/>
</dbReference>
<dbReference type="eggNOG" id="arCOG02333">
    <property type="taxonomic scope" value="Archaea"/>
</dbReference>
<dbReference type="OrthoDB" id="8127at2157"/>
<evidence type="ECO:0000256" key="7">
    <source>
        <dbReference type="ARBA" id="ARBA00023224"/>
    </source>
</evidence>
<dbReference type="CDD" id="cd06225">
    <property type="entry name" value="HAMP"/>
    <property type="match status" value="1"/>
</dbReference>
<dbReference type="AlphaFoldDB" id="U2FEL7"/>
<evidence type="ECO:0000256" key="1">
    <source>
        <dbReference type="ARBA" id="ARBA00000085"/>
    </source>
</evidence>
<feature type="transmembrane region" description="Helical" evidence="9">
    <location>
        <begin position="40"/>
        <end position="60"/>
    </location>
</feature>
<protein>
    <recommendedName>
        <fullName evidence="2">histidine kinase</fullName>
        <ecNumber evidence="2">2.7.13.3</ecNumber>
    </recommendedName>
</protein>
<gene>
    <name evidence="12" type="ORF">HLRTI_001150</name>
</gene>
<dbReference type="SMART" id="SM00387">
    <property type="entry name" value="HATPase_c"/>
    <property type="match status" value="1"/>
</dbReference>
<dbReference type="CDD" id="cd00082">
    <property type="entry name" value="HisKA"/>
    <property type="match status" value="1"/>
</dbReference>
<sequence length="597" mass="63964">MDADSSLGESRDDAPDERVTLRLTKLFVPGFVRRRFAVKFLLTLLIVAAIVAVVGGATVLEVEDLIQDDAEDRLESTATLQAENVAKWVATMRSQTRVAASADVYATEDPTAIRRDLESIATAGSESVHAIHYVNSSGSVIASTDASVENQTPRAISIAVSDPVTAVSDDSDAPSLAMSESAYEADAALLVAFAAPVRAGDGVVVVVGNIGRDFDRLHRQRDAVRTRVLNAEGKGVLSPRRNNPSPVADTEAFAAAMNGSSTLVTRETEVVAFAPIPDAAWVVMTASPTSEVYAVSRTVARNVLVLVGVTLVTIVGIAVILGRQTVLPLVRLRRRTEEMATGNLTVSLRSNRVDEIGQLYGSLADMRDSLRRQIGEAQAARAELRRQNERLAEFASTVSHDLRNPLQVARGNVTLLEDDLAAADEGVREELDSVASALDRMETIIEDVLTLARGGATIEETQPVDLETVAREAWGTVETDAATLMVEDAPTIAADRDRLKRLLENLFRNAVEHAGPDVNVEIGGTADGFFVADNGPGIPPQDREDVFKYGYTTAESGTGLGLSIVRTIAEAHGWEVYLESDAGARFVFTDVNSDSEE</sequence>
<dbReference type="InterPro" id="IPR050736">
    <property type="entry name" value="Sensor_HK_Regulatory"/>
</dbReference>